<keyword evidence="3 7" id="KW-0812">Transmembrane</keyword>
<evidence type="ECO:0000256" key="3">
    <source>
        <dbReference type="ARBA" id="ARBA00022692"/>
    </source>
</evidence>
<evidence type="ECO:0000256" key="7">
    <source>
        <dbReference type="HAMAP-Rule" id="MF_01305"/>
    </source>
</evidence>
<comment type="similarity">
    <text evidence="7">Belongs to the PsbJ family.</text>
</comment>
<organism evidence="8">
    <name type="scientific">Nannochloropsis limnetica</name>
    <dbReference type="NCBI Taxonomy" id="120807"/>
    <lineage>
        <taxon>Eukaryota</taxon>
        <taxon>Sar</taxon>
        <taxon>Stramenopiles</taxon>
        <taxon>Ochrophyta</taxon>
        <taxon>Eustigmatophyceae</taxon>
        <taxon>Eustigmatales</taxon>
        <taxon>Monodopsidaceae</taxon>
        <taxon>Nannochloropsis</taxon>
    </lineage>
</organism>
<dbReference type="Gene3D" id="6.10.250.2070">
    <property type="match status" value="1"/>
</dbReference>
<dbReference type="GO" id="GO:0009535">
    <property type="term" value="C:chloroplast thylakoid membrane"/>
    <property type="evidence" value="ECO:0007669"/>
    <property type="project" value="UniProtKB-SubCell"/>
</dbReference>
<proteinExistence type="inferred from homology"/>
<accession>A0A890CJG0</accession>
<dbReference type="AlphaFoldDB" id="A0A890CJG0"/>
<evidence type="ECO:0000256" key="1">
    <source>
        <dbReference type="ARBA" id="ARBA00022469"/>
    </source>
</evidence>
<keyword evidence="8" id="KW-0150">Chloroplast</keyword>
<keyword evidence="1 7" id="KW-0674">Reaction center</keyword>
<dbReference type="Pfam" id="PF01788">
    <property type="entry name" value="PsbJ"/>
    <property type="match status" value="1"/>
</dbReference>
<keyword evidence="8" id="KW-0934">Plastid</keyword>
<feature type="transmembrane region" description="Helical" evidence="7">
    <location>
        <begin position="7"/>
        <end position="29"/>
    </location>
</feature>
<keyword evidence="7" id="KW-0793">Thylakoid</keyword>
<dbReference type="EMBL" id="MT872226">
    <property type="protein sequence ID" value="QRG32453.1"/>
    <property type="molecule type" value="Genomic_DNA"/>
</dbReference>
<dbReference type="InterPro" id="IPR002682">
    <property type="entry name" value="PSII_PsbJ"/>
</dbReference>
<dbReference type="PANTHER" id="PTHR34812">
    <property type="entry name" value="PHOTOSYSTEM II REACTION CENTER PROTEIN J"/>
    <property type="match status" value="1"/>
</dbReference>
<comment type="subcellular location">
    <subcellularLocation>
        <location evidence="7">Plastid</location>
        <location evidence="7">Chloroplast thylakoid membrane</location>
        <topology evidence="7">Single-pass membrane protein</topology>
    </subcellularLocation>
</comment>
<comment type="subunit">
    <text evidence="7">PSII is composed of 1 copy each of membrane proteins PsbA, PsbB, PsbC, PsbD, PsbE, PsbF, PsbH, PsbI, PsbJ, PsbK, PsbL, PsbM, PsbT, PsbX, PsbY, PsbZ, Psb30/Ycf12, at least 3 peripheral proteins of the oxygen-evolving complex and a large number of cofactors. It forms dimeric complexes.</text>
</comment>
<dbReference type="InterPro" id="IPR037267">
    <property type="entry name" value="PSII_PsbJ_sf"/>
</dbReference>
<gene>
    <name evidence="7 8" type="primary">psbJ</name>
</gene>
<dbReference type="GO" id="GO:0009539">
    <property type="term" value="C:photosystem II reaction center"/>
    <property type="evidence" value="ECO:0007669"/>
    <property type="project" value="InterPro"/>
</dbReference>
<dbReference type="SUPFAM" id="SSF161021">
    <property type="entry name" value="Photosystem II reaction center protein J, PsbJ"/>
    <property type="match status" value="1"/>
</dbReference>
<sequence length="39" mass="3944">MASAGRVPLWLVAFVAGLGIITIVGVFIYGSYSGLGSSL</sequence>
<evidence type="ECO:0000256" key="5">
    <source>
        <dbReference type="ARBA" id="ARBA00023136"/>
    </source>
</evidence>
<evidence type="ECO:0000256" key="2">
    <source>
        <dbReference type="ARBA" id="ARBA00022531"/>
    </source>
</evidence>
<reference evidence="8" key="1">
    <citation type="submission" date="2020-08" db="EMBL/GenBank/DDBJ databases">
        <title>Environmental palaeogenomic reconstruction of an Ice Age algal population.</title>
        <authorList>
            <person name="Lammers Y."/>
            <person name="Heintzman P.D."/>
            <person name="Alsos I.G."/>
        </authorList>
    </citation>
    <scope>NUCLEOTIDE SEQUENCE</scope>
</reference>
<dbReference type="HAMAP" id="MF_01305">
    <property type="entry name" value="PSII_PsbJ"/>
    <property type="match status" value="1"/>
</dbReference>
<dbReference type="NCBIfam" id="NF002722">
    <property type="entry name" value="PRK02565.1"/>
    <property type="match status" value="1"/>
</dbReference>
<dbReference type="EMBL" id="MT872223">
    <property type="protein sequence ID" value="QRG32087.1"/>
    <property type="molecule type" value="Genomic_DNA"/>
</dbReference>
<keyword evidence="2 7" id="KW-0602">Photosynthesis</keyword>
<keyword evidence="4 7" id="KW-1133">Transmembrane helix</keyword>
<dbReference type="EMBL" id="MT872224">
    <property type="protein sequence ID" value="QRG32209.1"/>
    <property type="molecule type" value="Genomic_DNA"/>
</dbReference>
<keyword evidence="5 7" id="KW-0472">Membrane</keyword>
<dbReference type="PANTHER" id="PTHR34812:SF3">
    <property type="entry name" value="PHOTOSYSTEM II REACTION CENTER PROTEIN J"/>
    <property type="match status" value="1"/>
</dbReference>
<name>A0A890CJG0_9STRA</name>
<evidence type="ECO:0000256" key="6">
    <source>
        <dbReference type="ARBA" id="ARBA00023276"/>
    </source>
</evidence>
<comment type="function">
    <text evidence="7">One of the components of the core complex of photosystem II (PSII). PSII is a light-driven water:plastoquinone oxidoreductase that uses light energy to abstract electrons from H(2)O, generating O(2) and a proton gradient subsequently used for ATP formation. It consists of a core antenna complex that captures photons, and an electron transfer chain that converts photonic excitation into a charge separation.</text>
</comment>
<evidence type="ECO:0000256" key="4">
    <source>
        <dbReference type="ARBA" id="ARBA00022989"/>
    </source>
</evidence>
<keyword evidence="6 7" id="KW-0604">Photosystem II</keyword>
<geneLocation type="chloroplast" evidence="8"/>
<dbReference type="GO" id="GO:0015979">
    <property type="term" value="P:photosynthesis"/>
    <property type="evidence" value="ECO:0007669"/>
    <property type="project" value="UniProtKB-UniRule"/>
</dbReference>
<protein>
    <recommendedName>
        <fullName evidence="7">Photosystem II reaction center protein J</fullName>
        <shortName evidence="7">PSII-J</shortName>
    </recommendedName>
</protein>
<evidence type="ECO:0000313" key="8">
    <source>
        <dbReference type="EMBL" id="QRG32087.1"/>
    </source>
</evidence>
<dbReference type="EMBL" id="MT872225">
    <property type="protein sequence ID" value="QRG32331.1"/>
    <property type="molecule type" value="Genomic_DNA"/>
</dbReference>